<proteinExistence type="predicted"/>
<keyword evidence="3" id="KW-0460">Magnesium</keyword>
<evidence type="ECO:0000313" key="5">
    <source>
        <dbReference type="Proteomes" id="UP000053676"/>
    </source>
</evidence>
<dbReference type="STRING" id="51031.W2SXS4"/>
<dbReference type="AlphaFoldDB" id="W2SXS4"/>
<organism evidence="4 5">
    <name type="scientific">Necator americanus</name>
    <name type="common">Human hookworm</name>
    <dbReference type="NCBI Taxonomy" id="51031"/>
    <lineage>
        <taxon>Eukaryota</taxon>
        <taxon>Metazoa</taxon>
        <taxon>Ecdysozoa</taxon>
        <taxon>Nematoda</taxon>
        <taxon>Chromadorea</taxon>
        <taxon>Rhabditida</taxon>
        <taxon>Rhabditina</taxon>
        <taxon>Rhabditomorpha</taxon>
        <taxon>Strongyloidea</taxon>
        <taxon>Ancylostomatidae</taxon>
        <taxon>Bunostominae</taxon>
        <taxon>Necator</taxon>
    </lineage>
</organism>
<dbReference type="Proteomes" id="UP000053676">
    <property type="component" value="Unassembled WGS sequence"/>
</dbReference>
<protein>
    <recommendedName>
        <fullName evidence="1">alkaline phosphatase</fullName>
        <ecNumber evidence="1">3.1.3.1</ecNumber>
    </recommendedName>
</protein>
<name>W2SXS4_NECAM</name>
<dbReference type="OrthoDB" id="5818554at2759"/>
<gene>
    <name evidence="4" type="ORF">NECAME_18361</name>
</gene>
<dbReference type="InterPro" id="IPR017850">
    <property type="entry name" value="Alkaline_phosphatase_core_sf"/>
</dbReference>
<accession>W2SXS4</accession>
<evidence type="ECO:0000256" key="1">
    <source>
        <dbReference type="ARBA" id="ARBA00012647"/>
    </source>
</evidence>
<evidence type="ECO:0000313" key="4">
    <source>
        <dbReference type="EMBL" id="ETN73407.1"/>
    </source>
</evidence>
<keyword evidence="2" id="KW-0597">Phosphoprotein</keyword>
<dbReference type="KEGG" id="nai:NECAME_18361"/>
<dbReference type="EC" id="3.1.3.1" evidence="1"/>
<dbReference type="EMBL" id="KI660949">
    <property type="protein sequence ID" value="ETN73407.1"/>
    <property type="molecule type" value="Genomic_DNA"/>
</dbReference>
<comment type="cofactor">
    <cofactor evidence="3">
        <name>Mg(2+)</name>
        <dbReference type="ChEBI" id="CHEBI:18420"/>
    </cofactor>
    <text evidence="3">Binds 1 Mg(2+) ion.</text>
</comment>
<dbReference type="InterPro" id="IPR001952">
    <property type="entry name" value="Alkaline_phosphatase"/>
</dbReference>
<dbReference type="Gene3D" id="3.40.720.10">
    <property type="entry name" value="Alkaline Phosphatase, subunit A"/>
    <property type="match status" value="1"/>
</dbReference>
<reference evidence="5" key="1">
    <citation type="journal article" date="2014" name="Nat. Genet.">
        <title>Genome of the human hookworm Necator americanus.</title>
        <authorList>
            <person name="Tang Y.T."/>
            <person name="Gao X."/>
            <person name="Rosa B.A."/>
            <person name="Abubucker S."/>
            <person name="Hallsworth-Pepin K."/>
            <person name="Martin J."/>
            <person name="Tyagi R."/>
            <person name="Heizer E."/>
            <person name="Zhang X."/>
            <person name="Bhonagiri-Palsikar V."/>
            <person name="Minx P."/>
            <person name="Warren W.C."/>
            <person name="Wang Q."/>
            <person name="Zhan B."/>
            <person name="Hotez P.J."/>
            <person name="Sternberg P.W."/>
            <person name="Dougall A."/>
            <person name="Gaze S.T."/>
            <person name="Mulvenna J."/>
            <person name="Sotillo J."/>
            <person name="Ranganathan S."/>
            <person name="Rabelo E.M."/>
            <person name="Wilson R.K."/>
            <person name="Felgner P.L."/>
            <person name="Bethony J."/>
            <person name="Hawdon J.M."/>
            <person name="Gasser R.B."/>
            <person name="Loukas A."/>
            <person name="Mitreva M."/>
        </authorList>
    </citation>
    <scope>NUCLEOTIDE SEQUENCE [LARGE SCALE GENOMIC DNA]</scope>
</reference>
<dbReference type="GO" id="GO:0046872">
    <property type="term" value="F:metal ion binding"/>
    <property type="evidence" value="ECO:0007669"/>
    <property type="project" value="UniProtKB-KW"/>
</dbReference>
<feature type="binding site" evidence="3">
    <location>
        <position position="99"/>
    </location>
    <ligand>
        <name>Mg(2+)</name>
        <dbReference type="ChEBI" id="CHEBI:18420"/>
    </ligand>
</feature>
<dbReference type="Pfam" id="PF00245">
    <property type="entry name" value="Alk_phosphatase"/>
    <property type="match status" value="1"/>
</dbReference>
<evidence type="ECO:0000256" key="3">
    <source>
        <dbReference type="PIRSR" id="PIRSR601952-2"/>
    </source>
</evidence>
<evidence type="ECO:0000256" key="2">
    <source>
        <dbReference type="ARBA" id="ARBA00022553"/>
    </source>
</evidence>
<keyword evidence="3" id="KW-0479">Metal-binding</keyword>
<dbReference type="PANTHER" id="PTHR11596:SF5">
    <property type="entry name" value="ALKALINE PHOSPHATASE"/>
    <property type="match status" value="1"/>
</dbReference>
<sequence length="106" mass="12132">MVMMGGGAEFLKEKSRGGRREDGINIDLEWKKLGGRREVLNDVYDLQAVTASIFAPSHLPTYIQQQISEEKTVPRLVEMTEKAIDQLQYDEKGFFLLVEGKHSVYR</sequence>
<dbReference type="PANTHER" id="PTHR11596">
    <property type="entry name" value="ALKALINE PHOSPHATASE"/>
    <property type="match status" value="1"/>
</dbReference>
<keyword evidence="5" id="KW-1185">Reference proteome</keyword>
<dbReference type="GO" id="GO:0004035">
    <property type="term" value="F:alkaline phosphatase activity"/>
    <property type="evidence" value="ECO:0007669"/>
    <property type="project" value="UniProtKB-EC"/>
</dbReference>
<dbReference type="SUPFAM" id="SSF53649">
    <property type="entry name" value="Alkaline phosphatase-like"/>
    <property type="match status" value="1"/>
</dbReference>